<dbReference type="OrthoDB" id="6474464at2759"/>
<evidence type="ECO:0000313" key="2">
    <source>
        <dbReference type="EMBL" id="PHJ21957.1"/>
    </source>
</evidence>
<feature type="region of interest" description="Disordered" evidence="1">
    <location>
        <begin position="361"/>
        <end position="466"/>
    </location>
</feature>
<dbReference type="VEuPathDB" id="ToxoDB:CSUI_004193"/>
<reference evidence="2 3" key="1">
    <citation type="journal article" date="2017" name="Int. J. Parasitol.">
        <title>The genome of the protozoan parasite Cystoisospora suis and a reverse vaccinology approach to identify vaccine candidates.</title>
        <authorList>
            <person name="Palmieri N."/>
            <person name="Shrestha A."/>
            <person name="Ruttkowski B."/>
            <person name="Beck T."/>
            <person name="Vogl C."/>
            <person name="Tomley F."/>
            <person name="Blake D.P."/>
            <person name="Joachim A."/>
        </authorList>
    </citation>
    <scope>NUCLEOTIDE SEQUENCE [LARGE SCALE GENOMIC DNA]</scope>
    <source>
        <strain evidence="2 3">Wien I</strain>
    </source>
</reference>
<organism evidence="2 3">
    <name type="scientific">Cystoisospora suis</name>
    <dbReference type="NCBI Taxonomy" id="483139"/>
    <lineage>
        <taxon>Eukaryota</taxon>
        <taxon>Sar</taxon>
        <taxon>Alveolata</taxon>
        <taxon>Apicomplexa</taxon>
        <taxon>Conoidasida</taxon>
        <taxon>Coccidia</taxon>
        <taxon>Eucoccidiorida</taxon>
        <taxon>Eimeriorina</taxon>
        <taxon>Sarcocystidae</taxon>
        <taxon>Cystoisospora</taxon>
    </lineage>
</organism>
<feature type="region of interest" description="Disordered" evidence="1">
    <location>
        <begin position="215"/>
        <end position="271"/>
    </location>
</feature>
<evidence type="ECO:0000256" key="1">
    <source>
        <dbReference type="SAM" id="MobiDB-lite"/>
    </source>
</evidence>
<feature type="compositionally biased region" description="Basic and acidic residues" evidence="1">
    <location>
        <begin position="378"/>
        <end position="390"/>
    </location>
</feature>
<feature type="compositionally biased region" description="Low complexity" evidence="1">
    <location>
        <begin position="240"/>
        <end position="268"/>
    </location>
</feature>
<dbReference type="PANTHER" id="PTHR12224:SF0">
    <property type="entry name" value="BETA-1,4-MANNOSYL-GLYCOPROTEIN 4-BETA-N-ACETYLGLUCOSAMINYLTRANSFERASE"/>
    <property type="match status" value="1"/>
</dbReference>
<sequence length="867" mass="98499">MPTGRSFPKKSSLPRVFFWSRKGNYHCLPPDELPSTARTGDGQAQPSSDCKGPSSSCVRMQEMYRVKLRSSFPYKQLERWFLRCCRCLAPTVVVVCSLLGLVIWRRSIEGVVTVNEFREAFFGNSYGFFTKEYSLKDARPGFGDWKSDPGGTISSGLTSRGTVLPSTDAVNTLVKADSQHPTPEEPIRLSFQVIGDDGTVSAFLQQAFQEPPGQPYFCGDGNYPAKHSSPLRETREENTSSLSSLPVSAIPSSPASSPLSSFPSESETSPPPACLPAFVDALRAFDWRLKESWASRRWQYHWSEYVRKALTLFFPLDRRSHEEYRHEMAAVLAFATPYVEIEPPVPVNPSCFPPSSYTVLPAAADRDQGGTDNTTSGREGRIRETSERKVKVAGSPDFGIVARDSRGQTTQKTGSNLNLEHELSSLGHTDRGRVSARGGQEGKGTPKAKQREKSHESGRGDATATDLGEYCKNAREVHRGAFTGSPRVKPVTIVDSVILGYDLDILEVRFYELEYAVDYFVVLEAPHHTTGLFEKPLLFKQNRHRFTRFLPKIIYFEMPRFVSEHLASYCAERFLRDFDNCWRFEFSSRDVLLWMLARLNEGVDEFGNSHVRAPIVGPDDLIMTGDPDEIVRGDRLLHLKFCEPVEQETLGWALIHYPGRVDAMAKKEFGSDPRLVTDVPFAIGPLMDTFRYRKVQYLHSVEDPRHLGHVFERHALSSLNPPLYLYGGWHMSDMSYLPFLMSKIPVDDNKPGYEPWSIYRHLVRGDVDLAQREVWEKFRDYRQVAVTVISAKQVPPQYKDLGFGAVPWVVRCNPLRYPTWFSLPDRRYFLRPRKSFYHGSDPVNARTASDWRRLLREIRAEYRVPGH</sequence>
<dbReference type="PANTHER" id="PTHR12224">
    <property type="entry name" value="BETA-1,4-MANNOSYL-GLYCOPROTEIN BETA-1,4-N-ACETYLGLUCOSAMINYL-TRANSFERASE"/>
    <property type="match status" value="1"/>
</dbReference>
<proteinExistence type="predicted"/>
<comment type="caution">
    <text evidence="2">The sequence shown here is derived from an EMBL/GenBank/DDBJ whole genome shotgun (WGS) entry which is preliminary data.</text>
</comment>
<keyword evidence="2" id="KW-0808">Transferase</keyword>
<dbReference type="InterPro" id="IPR006813">
    <property type="entry name" value="Glyco_trans_17"/>
</dbReference>
<dbReference type="Pfam" id="PF04724">
    <property type="entry name" value="Glyco_transf_17"/>
    <property type="match status" value="1"/>
</dbReference>
<dbReference type="GeneID" id="94427597"/>
<dbReference type="RefSeq" id="XP_067923636.1">
    <property type="nucleotide sequence ID" value="XM_068064386.1"/>
</dbReference>
<feature type="compositionally biased region" description="Basic and acidic residues" evidence="1">
    <location>
        <begin position="449"/>
        <end position="459"/>
    </location>
</feature>
<gene>
    <name evidence="2" type="ORF">CSUI_004193</name>
</gene>
<dbReference type="GO" id="GO:0016020">
    <property type="term" value="C:membrane"/>
    <property type="evidence" value="ECO:0007669"/>
    <property type="project" value="InterPro"/>
</dbReference>
<accession>A0A2C6KY55</accession>
<dbReference type="GO" id="GO:0006044">
    <property type="term" value="P:N-acetylglucosamine metabolic process"/>
    <property type="evidence" value="ECO:0007669"/>
    <property type="project" value="TreeGrafter"/>
</dbReference>
<keyword evidence="3" id="KW-1185">Reference proteome</keyword>
<evidence type="ECO:0000313" key="3">
    <source>
        <dbReference type="Proteomes" id="UP000221165"/>
    </source>
</evidence>
<feature type="compositionally biased region" description="Basic and acidic residues" evidence="1">
    <location>
        <begin position="419"/>
        <end position="433"/>
    </location>
</feature>
<name>A0A2C6KY55_9APIC</name>
<dbReference type="GO" id="GO:0003830">
    <property type="term" value="F:beta-1,4-mannosylglycoprotein 4-beta-N-acetylglucosaminyltransferase activity"/>
    <property type="evidence" value="ECO:0007669"/>
    <property type="project" value="InterPro"/>
</dbReference>
<protein>
    <submittedName>
        <fullName evidence="2">Glycosyltransferase family 17 protein</fullName>
    </submittedName>
</protein>
<dbReference type="Proteomes" id="UP000221165">
    <property type="component" value="Unassembled WGS sequence"/>
</dbReference>
<dbReference type="EMBL" id="MIGC01001933">
    <property type="protein sequence ID" value="PHJ21957.1"/>
    <property type="molecule type" value="Genomic_DNA"/>
</dbReference>
<dbReference type="AlphaFoldDB" id="A0A2C6KY55"/>